<evidence type="ECO:0000313" key="2">
    <source>
        <dbReference type="EMBL" id="QAY60006.1"/>
    </source>
</evidence>
<dbReference type="EMBL" id="CP035494">
    <property type="protein sequence ID" value="QAY60006.1"/>
    <property type="molecule type" value="Genomic_DNA"/>
</dbReference>
<dbReference type="OrthoDB" id="5188615at2"/>
<sequence>MTFRAGDRVYVDESKALGYYVVATAAAVGDVRDSERALRGLLLPGQRRLHFKSENDSRRRQILSRMCVLEVRVGVWVVRQLPDREARPLSLGSLVDAAARSGAGQQELPAHSRHRRRNRGSKAP</sequence>
<proteinExistence type="predicted"/>
<reference evidence="2 3" key="1">
    <citation type="submission" date="2019-01" db="EMBL/GenBank/DDBJ databases">
        <title>Genome sequencing of strain DFW100M-13.</title>
        <authorList>
            <person name="Heo J."/>
            <person name="Kim S.-J."/>
            <person name="Kim J.-S."/>
            <person name="Hong S.-B."/>
            <person name="Kwon S.-W."/>
        </authorList>
    </citation>
    <scope>NUCLEOTIDE SEQUENCE [LARGE SCALE GENOMIC DNA]</scope>
    <source>
        <strain evidence="2 3">DFW100M-13</strain>
    </source>
</reference>
<feature type="compositionally biased region" description="Basic residues" evidence="1">
    <location>
        <begin position="111"/>
        <end position="124"/>
    </location>
</feature>
<evidence type="ECO:0000313" key="3">
    <source>
        <dbReference type="Proteomes" id="UP000293995"/>
    </source>
</evidence>
<dbReference type="RefSeq" id="WP_129388521.1">
    <property type="nucleotide sequence ID" value="NZ_CP035494.1"/>
</dbReference>
<gene>
    <name evidence="2" type="ORF">ET475_08380</name>
</gene>
<protein>
    <submittedName>
        <fullName evidence="2">Uncharacterized protein</fullName>
    </submittedName>
</protein>
<name>A0A4P6EE24_9MICO</name>
<evidence type="ECO:0000256" key="1">
    <source>
        <dbReference type="SAM" id="MobiDB-lite"/>
    </source>
</evidence>
<accession>A0A4P6EE24</accession>
<dbReference type="KEGG" id="mprt:ET475_08380"/>
<feature type="region of interest" description="Disordered" evidence="1">
    <location>
        <begin position="100"/>
        <end position="124"/>
    </location>
</feature>
<organism evidence="2 3">
    <name type="scientific">Microbacterium protaetiae</name>
    <dbReference type="NCBI Taxonomy" id="2509458"/>
    <lineage>
        <taxon>Bacteria</taxon>
        <taxon>Bacillati</taxon>
        <taxon>Actinomycetota</taxon>
        <taxon>Actinomycetes</taxon>
        <taxon>Micrococcales</taxon>
        <taxon>Microbacteriaceae</taxon>
        <taxon>Microbacterium</taxon>
    </lineage>
</organism>
<keyword evidence="3" id="KW-1185">Reference proteome</keyword>
<dbReference type="Proteomes" id="UP000293995">
    <property type="component" value="Chromosome"/>
</dbReference>
<dbReference type="AlphaFoldDB" id="A0A4P6EE24"/>